<reference evidence="12" key="2">
    <citation type="submission" date="2025-08" db="UniProtKB">
        <authorList>
            <consortium name="RefSeq"/>
        </authorList>
    </citation>
    <scope>IDENTIFICATION</scope>
    <source>
        <tissue evidence="12">Whole plant</tissue>
    </source>
</reference>
<dbReference type="SUPFAM" id="SSF48208">
    <property type="entry name" value="Six-hairpin glycosidases"/>
    <property type="match status" value="1"/>
</dbReference>
<gene>
    <name evidence="12" type="primary">LOC127744955</name>
</gene>
<dbReference type="InterPro" id="IPR001701">
    <property type="entry name" value="Glyco_hydro_9"/>
</dbReference>
<dbReference type="Gene3D" id="1.50.10.10">
    <property type="match status" value="1"/>
</dbReference>
<evidence type="ECO:0000256" key="1">
    <source>
        <dbReference type="ARBA" id="ARBA00000966"/>
    </source>
</evidence>
<keyword evidence="4" id="KW-0378">Hydrolase</keyword>
<dbReference type="EC" id="3.2.1.4" evidence="3"/>
<dbReference type="GeneID" id="127744955"/>
<evidence type="ECO:0000313" key="12">
    <source>
        <dbReference type="RefSeq" id="XP_052113821.1"/>
    </source>
</evidence>
<dbReference type="Proteomes" id="UP000515211">
    <property type="component" value="Chromosome 2"/>
</dbReference>
<protein>
    <recommendedName>
        <fullName evidence="3">cellulase</fullName>
        <ecNumber evidence="3">3.2.1.4</ecNumber>
    </recommendedName>
</protein>
<dbReference type="InterPro" id="IPR008928">
    <property type="entry name" value="6-hairpin_glycosidase_sf"/>
</dbReference>
<evidence type="ECO:0000256" key="3">
    <source>
        <dbReference type="ARBA" id="ARBA00012601"/>
    </source>
</evidence>
<feature type="compositionally biased region" description="Basic and acidic residues" evidence="9">
    <location>
        <begin position="27"/>
        <end position="46"/>
    </location>
</feature>
<keyword evidence="7" id="KW-0326">Glycosidase</keyword>
<dbReference type="GO" id="GO:0030245">
    <property type="term" value="P:cellulose catabolic process"/>
    <property type="evidence" value="ECO:0007669"/>
    <property type="project" value="UniProtKB-KW"/>
</dbReference>
<evidence type="ECO:0000256" key="7">
    <source>
        <dbReference type="ARBA" id="ARBA00023295"/>
    </source>
</evidence>
<name>A0A9C6WL65_ARADU</name>
<dbReference type="PANTHER" id="PTHR22298">
    <property type="entry name" value="ENDO-1,4-BETA-GLUCANASE"/>
    <property type="match status" value="1"/>
</dbReference>
<keyword evidence="5" id="KW-0136">Cellulose degradation</keyword>
<evidence type="ECO:0000259" key="10">
    <source>
        <dbReference type="Pfam" id="PF00759"/>
    </source>
</evidence>
<evidence type="ECO:0000256" key="5">
    <source>
        <dbReference type="ARBA" id="ARBA00023001"/>
    </source>
</evidence>
<dbReference type="InterPro" id="IPR012341">
    <property type="entry name" value="6hp_glycosidase-like_sf"/>
</dbReference>
<evidence type="ECO:0000256" key="4">
    <source>
        <dbReference type="ARBA" id="ARBA00022801"/>
    </source>
</evidence>
<comment type="similarity">
    <text evidence="2">Belongs to the glycosyl hydrolase 9 (cellulase E) family.</text>
</comment>
<dbReference type="KEGG" id="adu:127744955"/>
<proteinExistence type="inferred from homology"/>
<evidence type="ECO:0000256" key="6">
    <source>
        <dbReference type="ARBA" id="ARBA00023277"/>
    </source>
</evidence>
<evidence type="ECO:0000256" key="2">
    <source>
        <dbReference type="ARBA" id="ARBA00007072"/>
    </source>
</evidence>
<accession>A0A9C6WL65</accession>
<dbReference type="Pfam" id="PF00759">
    <property type="entry name" value="Glyco_hydro_9"/>
    <property type="match status" value="1"/>
</dbReference>
<organism evidence="11 12">
    <name type="scientific">Arachis duranensis</name>
    <name type="common">Wild peanut</name>
    <dbReference type="NCBI Taxonomy" id="130453"/>
    <lineage>
        <taxon>Eukaryota</taxon>
        <taxon>Viridiplantae</taxon>
        <taxon>Streptophyta</taxon>
        <taxon>Embryophyta</taxon>
        <taxon>Tracheophyta</taxon>
        <taxon>Spermatophyta</taxon>
        <taxon>Magnoliopsida</taxon>
        <taxon>eudicotyledons</taxon>
        <taxon>Gunneridae</taxon>
        <taxon>Pentapetalae</taxon>
        <taxon>rosids</taxon>
        <taxon>fabids</taxon>
        <taxon>Fabales</taxon>
        <taxon>Fabaceae</taxon>
        <taxon>Papilionoideae</taxon>
        <taxon>50 kb inversion clade</taxon>
        <taxon>dalbergioids sensu lato</taxon>
        <taxon>Dalbergieae</taxon>
        <taxon>Pterocarpus clade</taxon>
        <taxon>Arachis</taxon>
    </lineage>
</organism>
<dbReference type="GO" id="GO:0008810">
    <property type="term" value="F:cellulase activity"/>
    <property type="evidence" value="ECO:0007669"/>
    <property type="project" value="UniProtKB-EC"/>
</dbReference>
<dbReference type="RefSeq" id="XP_052113821.1">
    <property type="nucleotide sequence ID" value="XM_052257861.1"/>
</dbReference>
<keyword evidence="6" id="KW-0119">Carbohydrate metabolism</keyword>
<sequence length="136" mass="15617">MHVTDNYCVEFGDIDLSEFQEENQGDDGDRNDNDRDDGADIKREAGSQEGTSKLLEQMLFVFLKSHKGTYDGECPFYCSYSGYNDELMWAATWLYMATRKPAYLKYIQEESISASVTEFNWDLKYAGAQILLTKVN</sequence>
<feature type="domain" description="Glycoside hydrolase family 9" evidence="10">
    <location>
        <begin position="58"/>
        <end position="135"/>
    </location>
</feature>
<reference evidence="11" key="1">
    <citation type="journal article" date="2016" name="Nat. Genet.">
        <title>The genome sequences of Arachis duranensis and Arachis ipaensis, the diploid ancestors of cultivated peanut.</title>
        <authorList>
            <person name="Bertioli D.J."/>
            <person name="Cannon S.B."/>
            <person name="Froenicke L."/>
            <person name="Huang G."/>
            <person name="Farmer A.D."/>
            <person name="Cannon E.K."/>
            <person name="Liu X."/>
            <person name="Gao D."/>
            <person name="Clevenger J."/>
            <person name="Dash S."/>
            <person name="Ren L."/>
            <person name="Moretzsohn M.C."/>
            <person name="Shirasawa K."/>
            <person name="Huang W."/>
            <person name="Vidigal B."/>
            <person name="Abernathy B."/>
            <person name="Chu Y."/>
            <person name="Niederhuth C.E."/>
            <person name="Umale P."/>
            <person name="Araujo A.C."/>
            <person name="Kozik A."/>
            <person name="Kim K.D."/>
            <person name="Burow M.D."/>
            <person name="Varshney R.K."/>
            <person name="Wang X."/>
            <person name="Zhang X."/>
            <person name="Barkley N."/>
            <person name="Guimaraes P.M."/>
            <person name="Isobe S."/>
            <person name="Guo B."/>
            <person name="Liao B."/>
            <person name="Stalker H.T."/>
            <person name="Schmitz R.J."/>
            <person name="Scheffler B.E."/>
            <person name="Leal-Bertioli S.C."/>
            <person name="Xun X."/>
            <person name="Jackson S.A."/>
            <person name="Michelmore R."/>
            <person name="Ozias-Akins P."/>
        </authorList>
    </citation>
    <scope>NUCLEOTIDE SEQUENCE [LARGE SCALE GENOMIC DNA]</scope>
    <source>
        <strain evidence="11">cv. V14167</strain>
    </source>
</reference>
<evidence type="ECO:0000313" key="11">
    <source>
        <dbReference type="Proteomes" id="UP000515211"/>
    </source>
</evidence>
<evidence type="ECO:0000256" key="8">
    <source>
        <dbReference type="ARBA" id="ARBA00023326"/>
    </source>
</evidence>
<feature type="region of interest" description="Disordered" evidence="9">
    <location>
        <begin position="19"/>
        <end position="49"/>
    </location>
</feature>
<evidence type="ECO:0000256" key="9">
    <source>
        <dbReference type="SAM" id="MobiDB-lite"/>
    </source>
</evidence>
<keyword evidence="8" id="KW-0624">Polysaccharide degradation</keyword>
<comment type="catalytic activity">
    <reaction evidence="1">
        <text>Endohydrolysis of (1-&gt;4)-beta-D-glucosidic linkages in cellulose, lichenin and cereal beta-D-glucans.</text>
        <dbReference type="EC" id="3.2.1.4"/>
    </reaction>
</comment>
<dbReference type="AlphaFoldDB" id="A0A9C6WL65"/>
<keyword evidence="11" id="KW-1185">Reference proteome</keyword>